<keyword evidence="3 5" id="KW-0067">ATP-binding</keyword>
<dbReference type="InterPro" id="IPR003439">
    <property type="entry name" value="ABC_transporter-like_ATP-bd"/>
</dbReference>
<comment type="caution">
    <text evidence="5">The sequence shown here is derived from an EMBL/GenBank/DDBJ whole genome shotgun (WGS) entry which is preliminary data.</text>
</comment>
<sequence>MTLLEVTDVTVKFAGLTALDKVGFTVEDGSVHAILGPNGAGKSTCFNVLSGVYRATSGSVRLGRRELVGLAPHRIAALGVARTFQNIALAGRLTVADNLMLGRQRLMKAGFLSAGLRLPQARREEAEHRRRVAEIAEFIGLEDHLHSPVGVLPYGLRKRVELGRALAMEPRLLLLDEPVAGMNGGERREMAALIRAAQRGLGLTVVIVEHDIGLVMNLADRVTVLDFGRLIATGTPAEVQRDPEVIRAYLGADPQQEHRS</sequence>
<dbReference type="Pfam" id="PF12399">
    <property type="entry name" value="BCA_ABC_TP_C"/>
    <property type="match status" value="1"/>
</dbReference>
<dbReference type="EMBL" id="BAAAUV010000005">
    <property type="protein sequence ID" value="GAA3209166.1"/>
    <property type="molecule type" value="Genomic_DNA"/>
</dbReference>
<dbReference type="CDD" id="cd03219">
    <property type="entry name" value="ABC_Mj1267_LivG_branched"/>
    <property type="match status" value="1"/>
</dbReference>
<dbReference type="PROSITE" id="PS50893">
    <property type="entry name" value="ABC_TRANSPORTER_2"/>
    <property type="match status" value="1"/>
</dbReference>
<organism evidence="5 6">
    <name type="scientific">Actinocorallia longicatena</name>
    <dbReference type="NCBI Taxonomy" id="111803"/>
    <lineage>
        <taxon>Bacteria</taxon>
        <taxon>Bacillati</taxon>
        <taxon>Actinomycetota</taxon>
        <taxon>Actinomycetes</taxon>
        <taxon>Streptosporangiales</taxon>
        <taxon>Thermomonosporaceae</taxon>
        <taxon>Actinocorallia</taxon>
    </lineage>
</organism>
<accession>A0ABP6Q7T0</accession>
<keyword evidence="1" id="KW-0813">Transport</keyword>
<evidence type="ECO:0000256" key="1">
    <source>
        <dbReference type="ARBA" id="ARBA00022448"/>
    </source>
</evidence>
<keyword evidence="6" id="KW-1185">Reference proteome</keyword>
<evidence type="ECO:0000313" key="5">
    <source>
        <dbReference type="EMBL" id="GAA3209166.1"/>
    </source>
</evidence>
<feature type="domain" description="ABC transporter" evidence="4">
    <location>
        <begin position="4"/>
        <end position="252"/>
    </location>
</feature>
<dbReference type="InterPro" id="IPR027417">
    <property type="entry name" value="P-loop_NTPase"/>
</dbReference>
<dbReference type="InterPro" id="IPR051120">
    <property type="entry name" value="ABC_AA/LPS_Transport"/>
</dbReference>
<name>A0ABP6Q7T0_9ACTN</name>
<dbReference type="Gene3D" id="3.40.50.300">
    <property type="entry name" value="P-loop containing nucleotide triphosphate hydrolases"/>
    <property type="match status" value="1"/>
</dbReference>
<protein>
    <submittedName>
        <fullName evidence="5">ABC transporter ATP-binding protein</fullName>
    </submittedName>
</protein>
<evidence type="ECO:0000313" key="6">
    <source>
        <dbReference type="Proteomes" id="UP001501237"/>
    </source>
</evidence>
<dbReference type="PANTHER" id="PTHR45772">
    <property type="entry name" value="CONSERVED COMPONENT OF ABC TRANSPORTER FOR NATURAL AMINO ACIDS-RELATED"/>
    <property type="match status" value="1"/>
</dbReference>
<dbReference type="GO" id="GO:0005524">
    <property type="term" value="F:ATP binding"/>
    <property type="evidence" value="ECO:0007669"/>
    <property type="project" value="UniProtKB-KW"/>
</dbReference>
<evidence type="ECO:0000259" key="4">
    <source>
        <dbReference type="PROSITE" id="PS50893"/>
    </source>
</evidence>
<gene>
    <name evidence="5" type="ORF">GCM10010468_26510</name>
</gene>
<dbReference type="Pfam" id="PF00005">
    <property type="entry name" value="ABC_tran"/>
    <property type="match status" value="1"/>
</dbReference>
<dbReference type="Proteomes" id="UP001501237">
    <property type="component" value="Unassembled WGS sequence"/>
</dbReference>
<reference evidence="6" key="1">
    <citation type="journal article" date="2019" name="Int. J. Syst. Evol. Microbiol.">
        <title>The Global Catalogue of Microorganisms (GCM) 10K type strain sequencing project: providing services to taxonomists for standard genome sequencing and annotation.</title>
        <authorList>
            <consortium name="The Broad Institute Genomics Platform"/>
            <consortium name="The Broad Institute Genome Sequencing Center for Infectious Disease"/>
            <person name="Wu L."/>
            <person name="Ma J."/>
        </authorList>
    </citation>
    <scope>NUCLEOTIDE SEQUENCE [LARGE SCALE GENOMIC DNA]</scope>
    <source>
        <strain evidence="6">JCM 9377</strain>
    </source>
</reference>
<dbReference type="PANTHER" id="PTHR45772:SF1">
    <property type="entry name" value="ABC TRANSPORTER ATP-BINDING PROTEIN"/>
    <property type="match status" value="1"/>
</dbReference>
<keyword evidence="2" id="KW-0547">Nucleotide-binding</keyword>
<dbReference type="RefSeq" id="WP_344827107.1">
    <property type="nucleotide sequence ID" value="NZ_BAAAUV010000005.1"/>
</dbReference>
<dbReference type="SUPFAM" id="SSF52540">
    <property type="entry name" value="P-loop containing nucleoside triphosphate hydrolases"/>
    <property type="match status" value="1"/>
</dbReference>
<dbReference type="InterPro" id="IPR032823">
    <property type="entry name" value="BCA_ABC_TP_C"/>
</dbReference>
<proteinExistence type="predicted"/>
<evidence type="ECO:0000256" key="2">
    <source>
        <dbReference type="ARBA" id="ARBA00022741"/>
    </source>
</evidence>
<evidence type="ECO:0000256" key="3">
    <source>
        <dbReference type="ARBA" id="ARBA00022840"/>
    </source>
</evidence>